<comment type="caution">
    <text evidence="1">The sequence shown here is derived from an EMBL/GenBank/DDBJ whole genome shotgun (WGS) entry which is preliminary data.</text>
</comment>
<proteinExistence type="predicted"/>
<dbReference type="AlphaFoldDB" id="A0A251YLX2"/>
<dbReference type="Proteomes" id="UP000195011">
    <property type="component" value="Unassembled WGS sequence"/>
</dbReference>
<evidence type="ECO:0000313" key="2">
    <source>
        <dbReference type="Proteomes" id="UP000195011"/>
    </source>
</evidence>
<dbReference type="EMBL" id="MDJY01000029">
    <property type="protein sequence ID" value="OUE25173.1"/>
    <property type="molecule type" value="Genomic_DNA"/>
</dbReference>
<accession>A0A251YLX2</accession>
<evidence type="ECO:0000313" key="1">
    <source>
        <dbReference type="EMBL" id="OUE25173.1"/>
    </source>
</evidence>
<sequence length="66" mass="6868">MDAQTEAVTDVSNRISACLFGAATATADYVQADDVMASDVREAQSEAESAASSGDFSWFTARASGR</sequence>
<protein>
    <submittedName>
        <fullName evidence="1">Uncharacterized protein</fullName>
    </submittedName>
</protein>
<reference evidence="1 2" key="1">
    <citation type="submission" date="2016-08" db="EMBL/GenBank/DDBJ databases">
        <title>Genome sequence of Clavibacter michiganensis spp strain CFBP8017.</title>
        <authorList>
            <person name="Thapa S.P."/>
            <person name="Coaker G."/>
            <person name="Jacques M.-A."/>
        </authorList>
    </citation>
    <scope>NUCLEOTIDE SEQUENCE [LARGE SCALE GENOMIC DNA]</scope>
    <source>
        <strain evidence="1">CFBP8017</strain>
    </source>
</reference>
<gene>
    <name evidence="1" type="ORF">BFL36_05270</name>
</gene>
<name>A0A251YLX2_9MICO</name>
<organism evidence="1 2">
    <name type="scientific">Clavibacter michiganensis</name>
    <dbReference type="NCBI Taxonomy" id="28447"/>
    <lineage>
        <taxon>Bacteria</taxon>
        <taxon>Bacillati</taxon>
        <taxon>Actinomycetota</taxon>
        <taxon>Actinomycetes</taxon>
        <taxon>Micrococcales</taxon>
        <taxon>Microbacteriaceae</taxon>
        <taxon>Clavibacter</taxon>
    </lineage>
</organism>